<dbReference type="EMBL" id="VSSQ01045321">
    <property type="protein sequence ID" value="MPM99216.1"/>
    <property type="molecule type" value="Genomic_DNA"/>
</dbReference>
<accession>A0A645EC04</accession>
<protein>
    <submittedName>
        <fullName evidence="1">Uncharacterized protein</fullName>
    </submittedName>
</protein>
<evidence type="ECO:0000313" key="1">
    <source>
        <dbReference type="EMBL" id="MPM99216.1"/>
    </source>
</evidence>
<name>A0A645EC04_9ZZZZ</name>
<sequence length="37" mass="3890">MGSGGSNGALNIEKNATMTVTWNNQVETLVLEPVVKS</sequence>
<gene>
    <name evidence="1" type="ORF">SDC9_146407</name>
</gene>
<organism evidence="1">
    <name type="scientific">bioreactor metagenome</name>
    <dbReference type="NCBI Taxonomy" id="1076179"/>
    <lineage>
        <taxon>unclassified sequences</taxon>
        <taxon>metagenomes</taxon>
        <taxon>ecological metagenomes</taxon>
    </lineage>
</organism>
<dbReference type="AlphaFoldDB" id="A0A645EC04"/>
<comment type="caution">
    <text evidence="1">The sequence shown here is derived from an EMBL/GenBank/DDBJ whole genome shotgun (WGS) entry which is preliminary data.</text>
</comment>
<proteinExistence type="predicted"/>
<reference evidence="1" key="1">
    <citation type="submission" date="2019-08" db="EMBL/GenBank/DDBJ databases">
        <authorList>
            <person name="Kucharzyk K."/>
            <person name="Murdoch R.W."/>
            <person name="Higgins S."/>
            <person name="Loffler F."/>
        </authorList>
    </citation>
    <scope>NUCLEOTIDE SEQUENCE</scope>
</reference>